<dbReference type="InterPro" id="IPR001763">
    <property type="entry name" value="Rhodanese-like_dom"/>
</dbReference>
<dbReference type="NCBIfam" id="TIGR03167">
    <property type="entry name" value="tRNA_sel_U_synt"/>
    <property type="match status" value="1"/>
</dbReference>
<name>K1LAN0_9LACT</name>
<dbReference type="Gene3D" id="3.40.250.10">
    <property type="entry name" value="Rhodanese-like domain"/>
    <property type="match status" value="1"/>
</dbReference>
<proteinExistence type="predicted"/>
<dbReference type="SMART" id="SM00450">
    <property type="entry name" value="RHOD"/>
    <property type="match status" value="1"/>
</dbReference>
<dbReference type="GO" id="GO:0002098">
    <property type="term" value="P:tRNA wobble uridine modification"/>
    <property type="evidence" value="ECO:0007669"/>
    <property type="project" value="InterPro"/>
</dbReference>
<dbReference type="Gene3D" id="3.40.50.300">
    <property type="entry name" value="P-loop containing nucleotide triphosphate hydrolases"/>
    <property type="match status" value="1"/>
</dbReference>
<evidence type="ECO:0000259" key="2">
    <source>
        <dbReference type="PROSITE" id="PS50206"/>
    </source>
</evidence>
<protein>
    <submittedName>
        <fullName evidence="3">tRNA 2-selenouridine synthase</fullName>
    </submittedName>
</protein>
<dbReference type="Pfam" id="PF26341">
    <property type="entry name" value="AAA_SelU"/>
    <property type="match status" value="1"/>
</dbReference>
<reference evidence="3 4" key="1">
    <citation type="submission" date="2012-07" db="EMBL/GenBank/DDBJ databases">
        <title>The Genome Sequence of Facklamia hominis CCUG 36813.</title>
        <authorList>
            <consortium name="The Broad Institute Genome Sequencing Platform"/>
            <person name="Earl A."/>
            <person name="Ward D."/>
            <person name="Feldgarden M."/>
            <person name="Gevers D."/>
            <person name="Huys G."/>
            <person name="Walker B."/>
            <person name="Young S.K."/>
            <person name="Zeng Q."/>
            <person name="Gargeya S."/>
            <person name="Fitzgerald M."/>
            <person name="Haas B."/>
            <person name="Abouelleil A."/>
            <person name="Alvarado L."/>
            <person name="Arachchi H.M."/>
            <person name="Berlin A.M."/>
            <person name="Chapman S.B."/>
            <person name="Goldberg J."/>
            <person name="Griggs A."/>
            <person name="Gujja S."/>
            <person name="Hansen M."/>
            <person name="Howarth C."/>
            <person name="Imamovic A."/>
            <person name="Larimer J."/>
            <person name="McCowen C."/>
            <person name="Montmayeur A."/>
            <person name="Murphy C."/>
            <person name="Neiman D."/>
            <person name="Pearson M."/>
            <person name="Priest M."/>
            <person name="Roberts A."/>
            <person name="Saif S."/>
            <person name="Shea T."/>
            <person name="Sisk P."/>
            <person name="Sykes S."/>
            <person name="Wortman J."/>
            <person name="Nusbaum C."/>
            <person name="Birren B."/>
        </authorList>
    </citation>
    <scope>NUCLEOTIDE SEQUENCE [LARGE SCALE GENOMIC DNA]</scope>
    <source>
        <strain evidence="3 4">CCUG 36813</strain>
    </source>
</reference>
<dbReference type="EMBL" id="AGZD01000012">
    <property type="protein sequence ID" value="EKB53555.1"/>
    <property type="molecule type" value="Genomic_DNA"/>
</dbReference>
<evidence type="ECO:0000313" key="4">
    <source>
        <dbReference type="Proteomes" id="UP000004465"/>
    </source>
</evidence>
<dbReference type="PATRIC" id="fig|883111.3.peg.1653"/>
<feature type="domain" description="Rhodanese" evidence="2">
    <location>
        <begin position="12"/>
        <end position="133"/>
    </location>
</feature>
<accession>K1LAN0</accession>
<dbReference type="AlphaFoldDB" id="K1LAN0"/>
<dbReference type="SUPFAM" id="SSF52540">
    <property type="entry name" value="P-loop containing nucleoside triphosphate hydrolases"/>
    <property type="match status" value="2"/>
</dbReference>
<sequence length="344" mass="39216">MVNKINYLSLQKLDHPLLIDVRSPFEFEQGHISGAINLPVLDNASRQDVGRLYRHVNPEAAKLRGMEYMAQNLPKYFKRFLELQTNHTPVFYCKSGGFRSSAIVGLLDGIGEKVYQLEGGYKAYRQHLMTYFDQVSPQINFVALDGLTGCGKSLILKEIQRQGGQIIDLESLANHRGSHFGHVGLGKQPSQQSYESRLAQALSQLQPGYVFIEGESASIGKVHSPQSFYNAYKDSPHQVLIEANLEKRIQILMADYLPNGEDNNLQEIMDALQGMNKMNPQRKAKHLQALEQGDYTSVIQDLMLNYYDQHYTLINRHFEHHLIHHHPEQAAQQLLTWYPSSKKL</sequence>
<dbReference type="NCBIfam" id="NF008750">
    <property type="entry name" value="PRK11784.1-2"/>
    <property type="match status" value="1"/>
</dbReference>
<dbReference type="PANTHER" id="PTHR30401:SF0">
    <property type="entry name" value="TRNA 2-SELENOURIDINE SYNTHASE"/>
    <property type="match status" value="1"/>
</dbReference>
<dbReference type="RefSeq" id="WP_006908941.1">
    <property type="nucleotide sequence ID" value="NZ_JH932292.1"/>
</dbReference>
<dbReference type="OrthoDB" id="9808735at2"/>
<dbReference type="GO" id="GO:0043828">
    <property type="term" value="F:tRNA 2-selenouridine synthase activity"/>
    <property type="evidence" value="ECO:0007669"/>
    <property type="project" value="InterPro"/>
</dbReference>
<organism evidence="3 4">
    <name type="scientific">Facklamia hominis CCUG 36813</name>
    <dbReference type="NCBI Taxonomy" id="883111"/>
    <lineage>
        <taxon>Bacteria</taxon>
        <taxon>Bacillati</taxon>
        <taxon>Bacillota</taxon>
        <taxon>Bacilli</taxon>
        <taxon>Lactobacillales</taxon>
        <taxon>Aerococcaceae</taxon>
        <taxon>Facklamia</taxon>
    </lineage>
</organism>
<dbReference type="InterPro" id="IPR027417">
    <property type="entry name" value="P-loop_NTPase"/>
</dbReference>
<keyword evidence="1" id="KW-0711">Selenium</keyword>
<dbReference type="InterPro" id="IPR017582">
    <property type="entry name" value="SelU"/>
</dbReference>
<keyword evidence="4" id="KW-1185">Reference proteome</keyword>
<dbReference type="InterPro" id="IPR036873">
    <property type="entry name" value="Rhodanese-like_dom_sf"/>
</dbReference>
<comment type="caution">
    <text evidence="3">The sequence shown here is derived from an EMBL/GenBank/DDBJ whole genome shotgun (WGS) entry which is preliminary data.</text>
</comment>
<dbReference type="SUPFAM" id="SSF52821">
    <property type="entry name" value="Rhodanese/Cell cycle control phosphatase"/>
    <property type="match status" value="1"/>
</dbReference>
<dbReference type="NCBIfam" id="NF008752">
    <property type="entry name" value="PRK11784.1-4"/>
    <property type="match status" value="1"/>
</dbReference>
<dbReference type="InterPro" id="IPR058840">
    <property type="entry name" value="AAA_SelU"/>
</dbReference>
<evidence type="ECO:0000256" key="1">
    <source>
        <dbReference type="ARBA" id="ARBA00023266"/>
    </source>
</evidence>
<evidence type="ECO:0000313" key="3">
    <source>
        <dbReference type="EMBL" id="EKB53555.1"/>
    </source>
</evidence>
<dbReference type="Proteomes" id="UP000004465">
    <property type="component" value="Unassembled WGS sequence"/>
</dbReference>
<dbReference type="HOGENOM" id="CLU_043456_0_0_9"/>
<dbReference type="Pfam" id="PF00581">
    <property type="entry name" value="Rhodanese"/>
    <property type="match status" value="1"/>
</dbReference>
<dbReference type="PROSITE" id="PS50206">
    <property type="entry name" value="RHODANESE_3"/>
    <property type="match status" value="1"/>
</dbReference>
<dbReference type="PANTHER" id="PTHR30401">
    <property type="entry name" value="TRNA 2-SELENOURIDINE SYNTHASE"/>
    <property type="match status" value="1"/>
</dbReference>
<gene>
    <name evidence="3" type="ORF">HMPREF9706_01633</name>
</gene>